<dbReference type="Proteomes" id="UP000066284">
    <property type="component" value="Chromosome 1"/>
</dbReference>
<protein>
    <submittedName>
        <fullName evidence="1">Uncharacterized protein</fullName>
    </submittedName>
</protein>
<organism evidence="1 2">
    <name type="scientific">Candidatus Nitrospira inopinata</name>
    <dbReference type="NCBI Taxonomy" id="1715989"/>
    <lineage>
        <taxon>Bacteria</taxon>
        <taxon>Pseudomonadati</taxon>
        <taxon>Nitrospirota</taxon>
        <taxon>Nitrospiria</taxon>
        <taxon>Nitrospirales</taxon>
        <taxon>Nitrospiraceae</taxon>
        <taxon>Nitrospira</taxon>
    </lineage>
</organism>
<dbReference type="AlphaFoldDB" id="A0A0S4KTV9"/>
<evidence type="ECO:0000313" key="1">
    <source>
        <dbReference type="EMBL" id="CUQ65846.1"/>
    </source>
</evidence>
<reference evidence="2" key="1">
    <citation type="submission" date="2015-09" db="EMBL/GenBank/DDBJ databases">
        <authorList>
            <person name="Daims H."/>
        </authorList>
    </citation>
    <scope>NUCLEOTIDE SEQUENCE [LARGE SCALE GENOMIC DNA]</scope>
</reference>
<name>A0A0S4KTV9_9BACT</name>
<evidence type="ECO:0000313" key="2">
    <source>
        <dbReference type="Proteomes" id="UP000066284"/>
    </source>
</evidence>
<sequence length="72" mass="7724">MVLKSHQIATAIGQARAFTAQADDPSAIQHHPDDILQLLGARTRGAFSFYTRLTSASGMTTRHAHGIIALPL</sequence>
<dbReference type="EMBL" id="LN885086">
    <property type="protein sequence ID" value="CUQ65846.1"/>
    <property type="molecule type" value="Genomic_DNA"/>
</dbReference>
<keyword evidence="2" id="KW-1185">Reference proteome</keyword>
<dbReference type="KEGG" id="nio:NITINOP_0871"/>
<proteinExistence type="predicted"/>
<accession>A0A0S4KTV9</accession>
<gene>
    <name evidence="1" type="ORF">NITINOP_0871</name>
</gene>